<dbReference type="EMBL" id="JXKH01000003">
    <property type="protein sequence ID" value="OJG18833.1"/>
    <property type="molecule type" value="Genomic_DNA"/>
</dbReference>
<keyword evidence="5" id="KW-0963">Cytoplasm</keyword>
<comment type="function">
    <text evidence="1">Specifically methylates the cytosine at position 967 (m5C967) of 16S rRNA.</text>
</comment>
<keyword evidence="17" id="KW-1185">Reference proteome</keyword>
<dbReference type="SUPFAM" id="SSF53335">
    <property type="entry name" value="S-adenosyl-L-methionine-dependent methyltransferases"/>
    <property type="match status" value="1"/>
</dbReference>
<accession>A0A1L8RGI7</accession>
<feature type="domain" description="SAM-dependent MTase RsmB/NOP-type" evidence="15">
    <location>
        <begin position="170"/>
        <end position="444"/>
    </location>
</feature>
<dbReference type="Proteomes" id="UP000181884">
    <property type="component" value="Unassembled WGS sequence"/>
</dbReference>
<evidence type="ECO:0000256" key="2">
    <source>
        <dbReference type="ARBA" id="ARBA00004496"/>
    </source>
</evidence>
<dbReference type="GO" id="GO:0005737">
    <property type="term" value="C:cytoplasm"/>
    <property type="evidence" value="ECO:0007669"/>
    <property type="project" value="UniProtKB-SubCell"/>
</dbReference>
<evidence type="ECO:0000256" key="5">
    <source>
        <dbReference type="ARBA" id="ARBA00022490"/>
    </source>
</evidence>
<comment type="similarity">
    <text evidence="3 14">Belongs to the class I-like SAM-binding methyltransferase superfamily. RsmB/NOP family.</text>
</comment>
<protein>
    <recommendedName>
        <fullName evidence="4">16S rRNA (cytosine(967)-C(5))-methyltransferase</fullName>
        <ecNumber evidence="4">2.1.1.176</ecNumber>
    </recommendedName>
    <alternativeName>
        <fullName evidence="11">16S rRNA m5C967 methyltransferase</fullName>
    </alternativeName>
    <alternativeName>
        <fullName evidence="12">rRNA (cytosine-C(5)-)-methyltransferase RsmB</fullName>
    </alternativeName>
</protein>
<dbReference type="Gene3D" id="1.10.940.10">
    <property type="entry name" value="NusB-like"/>
    <property type="match status" value="1"/>
</dbReference>
<proteinExistence type="inferred from homology"/>
<dbReference type="RefSeq" id="WP_067394168.1">
    <property type="nucleotide sequence ID" value="NZ_JXKH01000003.1"/>
</dbReference>
<evidence type="ECO:0000256" key="7">
    <source>
        <dbReference type="ARBA" id="ARBA00022603"/>
    </source>
</evidence>
<gene>
    <name evidence="16" type="ORF">RU97_GL001451</name>
</gene>
<dbReference type="GO" id="GO:0003723">
    <property type="term" value="F:RNA binding"/>
    <property type="evidence" value="ECO:0007669"/>
    <property type="project" value="UniProtKB-UniRule"/>
</dbReference>
<dbReference type="PANTHER" id="PTHR22807">
    <property type="entry name" value="NOP2 YEAST -RELATED NOL1/NOP2/FMU SUN DOMAIN-CONTAINING"/>
    <property type="match status" value="1"/>
</dbReference>
<dbReference type="InterPro" id="IPR006027">
    <property type="entry name" value="NusB_RsmB_TIM44"/>
</dbReference>
<dbReference type="InterPro" id="IPR023267">
    <property type="entry name" value="RCMT"/>
</dbReference>
<keyword evidence="7 14" id="KW-0489">Methyltransferase</keyword>
<evidence type="ECO:0000256" key="3">
    <source>
        <dbReference type="ARBA" id="ARBA00007494"/>
    </source>
</evidence>
<keyword evidence="8 14" id="KW-0808">Transferase</keyword>
<reference evidence="16 17" key="1">
    <citation type="submission" date="2014-12" db="EMBL/GenBank/DDBJ databases">
        <title>Draft genome sequences of 29 type strains of Enterococci.</title>
        <authorList>
            <person name="Zhong Z."/>
            <person name="Sun Z."/>
            <person name="Liu W."/>
            <person name="Zhang W."/>
            <person name="Zhang H."/>
        </authorList>
    </citation>
    <scope>NUCLEOTIDE SEQUENCE [LARGE SCALE GENOMIC DNA]</scope>
    <source>
        <strain evidence="16 17">DSM 17029</strain>
    </source>
</reference>
<organism evidence="16 17">
    <name type="scientific">Enterococcus canis</name>
    <dbReference type="NCBI Taxonomy" id="214095"/>
    <lineage>
        <taxon>Bacteria</taxon>
        <taxon>Bacillati</taxon>
        <taxon>Bacillota</taxon>
        <taxon>Bacilli</taxon>
        <taxon>Lactobacillales</taxon>
        <taxon>Enterococcaceae</taxon>
        <taxon>Enterococcus</taxon>
    </lineage>
</organism>
<dbReference type="InterPro" id="IPR001678">
    <property type="entry name" value="MeTrfase_RsmB-F_NOP2_dom"/>
</dbReference>
<evidence type="ECO:0000256" key="6">
    <source>
        <dbReference type="ARBA" id="ARBA00022552"/>
    </source>
</evidence>
<keyword evidence="10 14" id="KW-0694">RNA-binding</keyword>
<comment type="caution">
    <text evidence="16">The sequence shown here is derived from an EMBL/GenBank/DDBJ whole genome shotgun (WGS) entry which is preliminary data.</text>
</comment>
<evidence type="ECO:0000256" key="11">
    <source>
        <dbReference type="ARBA" id="ARBA00030399"/>
    </source>
</evidence>
<evidence type="ECO:0000256" key="10">
    <source>
        <dbReference type="ARBA" id="ARBA00022884"/>
    </source>
</evidence>
<dbReference type="PROSITE" id="PS01153">
    <property type="entry name" value="NOL1_NOP2_SUN"/>
    <property type="match status" value="1"/>
</dbReference>
<keyword evidence="6" id="KW-0698">rRNA processing</keyword>
<evidence type="ECO:0000256" key="9">
    <source>
        <dbReference type="ARBA" id="ARBA00022691"/>
    </source>
</evidence>
<dbReference type="PANTHER" id="PTHR22807:SF53">
    <property type="entry name" value="RIBOSOMAL RNA SMALL SUBUNIT METHYLTRANSFERASE B-RELATED"/>
    <property type="match status" value="1"/>
</dbReference>
<dbReference type="STRING" id="214095.RU97_GL001451"/>
<comment type="subcellular location">
    <subcellularLocation>
        <location evidence="2">Cytoplasm</location>
    </subcellularLocation>
</comment>
<evidence type="ECO:0000313" key="16">
    <source>
        <dbReference type="EMBL" id="OJG18833.1"/>
    </source>
</evidence>
<evidence type="ECO:0000256" key="12">
    <source>
        <dbReference type="ARBA" id="ARBA00031088"/>
    </source>
</evidence>
<dbReference type="InterPro" id="IPR018314">
    <property type="entry name" value="RsmB/NOL1/NOP2-like_CS"/>
</dbReference>
<feature type="binding site" evidence="14">
    <location>
        <position position="330"/>
    </location>
    <ligand>
        <name>S-adenosyl-L-methionine</name>
        <dbReference type="ChEBI" id="CHEBI:59789"/>
    </ligand>
</feature>
<evidence type="ECO:0000256" key="14">
    <source>
        <dbReference type="PROSITE-ProRule" id="PRU01023"/>
    </source>
</evidence>
<evidence type="ECO:0000256" key="8">
    <source>
        <dbReference type="ARBA" id="ARBA00022679"/>
    </source>
</evidence>
<evidence type="ECO:0000256" key="1">
    <source>
        <dbReference type="ARBA" id="ARBA00002724"/>
    </source>
</evidence>
<name>A0A1L8RGI7_9ENTE</name>
<dbReference type="CDD" id="cd02440">
    <property type="entry name" value="AdoMet_MTases"/>
    <property type="match status" value="1"/>
</dbReference>
<dbReference type="Pfam" id="PF01029">
    <property type="entry name" value="NusB"/>
    <property type="match status" value="1"/>
</dbReference>
<sequence length="444" mass="48883">MKISAAMKKSVRFQALQTLERIEKGGAYSNLLLNDVINQQQWIPADRGLFTELVYGTTARKLTLNYYISQFVDRKLEAWVETLLAMSFYQMFFLDRIPAHAVINEAVEIAKKRGNIGVSKLVNGVLRNAQRRGLPELPQTDPLQETALAVSLPVWLVEKLAEQIGLAETRQLGEALLEPAHVSARVNGIPRAEAISALAADGIEVLPSEVSPYGVVAERGHLASSQLFQYGGLTIQDESSMLVAPTMRLTPDAQVLDACAAPGGKTTHIASFLEADQGGKVTALDIHAHKIKLIQQNAARLHVTDVVETRQLDARKIGATGEQFDRVLVDAPCSGLGLMRRKPDIKYHKTAADFAQLPKIQLEILESAAQTVKPSGIITYSTCTIVAEENQEVVAAFLARHPEFEKIPVEVDAAVQPFVQEDMLMLYPHSLHTDGFFICCMRRK</sequence>
<feature type="active site" description="Nucleophile" evidence="14">
    <location>
        <position position="383"/>
    </location>
</feature>
<comment type="catalytic activity">
    <reaction evidence="13">
        <text>cytidine(967) in 16S rRNA + S-adenosyl-L-methionine = 5-methylcytidine(967) in 16S rRNA + S-adenosyl-L-homocysteine + H(+)</text>
        <dbReference type="Rhea" id="RHEA:42748"/>
        <dbReference type="Rhea" id="RHEA-COMP:10219"/>
        <dbReference type="Rhea" id="RHEA-COMP:10220"/>
        <dbReference type="ChEBI" id="CHEBI:15378"/>
        <dbReference type="ChEBI" id="CHEBI:57856"/>
        <dbReference type="ChEBI" id="CHEBI:59789"/>
        <dbReference type="ChEBI" id="CHEBI:74483"/>
        <dbReference type="ChEBI" id="CHEBI:82748"/>
        <dbReference type="EC" id="2.1.1.176"/>
    </reaction>
</comment>
<evidence type="ECO:0000256" key="13">
    <source>
        <dbReference type="ARBA" id="ARBA00047283"/>
    </source>
</evidence>
<dbReference type="GO" id="GO:0006355">
    <property type="term" value="P:regulation of DNA-templated transcription"/>
    <property type="evidence" value="ECO:0007669"/>
    <property type="project" value="InterPro"/>
</dbReference>
<dbReference type="NCBIfam" id="TIGR00563">
    <property type="entry name" value="rsmB"/>
    <property type="match status" value="1"/>
</dbReference>
<dbReference type="Pfam" id="PF22458">
    <property type="entry name" value="RsmF-B_ferredox"/>
    <property type="match status" value="1"/>
</dbReference>
<dbReference type="Gene3D" id="3.40.50.150">
    <property type="entry name" value="Vaccinia Virus protein VP39"/>
    <property type="match status" value="1"/>
</dbReference>
<evidence type="ECO:0000256" key="4">
    <source>
        <dbReference type="ARBA" id="ARBA00012140"/>
    </source>
</evidence>
<dbReference type="Pfam" id="PF01189">
    <property type="entry name" value="Methyltr_RsmB-F"/>
    <property type="match status" value="1"/>
</dbReference>
<feature type="binding site" evidence="14">
    <location>
        <position position="285"/>
    </location>
    <ligand>
        <name>S-adenosyl-L-methionine</name>
        <dbReference type="ChEBI" id="CHEBI:59789"/>
    </ligand>
</feature>
<evidence type="ECO:0000259" key="15">
    <source>
        <dbReference type="PROSITE" id="PS51686"/>
    </source>
</evidence>
<dbReference type="EC" id="2.1.1.176" evidence="4"/>
<dbReference type="InterPro" id="IPR035926">
    <property type="entry name" value="NusB-like_sf"/>
</dbReference>
<dbReference type="FunFam" id="1.10.940.10:FF:000006">
    <property type="entry name" value="16S rRNA (Cytosine(967)-C(5))-methyltransferase RsmB"/>
    <property type="match status" value="1"/>
</dbReference>
<dbReference type="FunFam" id="3.40.50.150:FF:000022">
    <property type="entry name" value="Ribosomal RNA small subunit methyltransferase B"/>
    <property type="match status" value="1"/>
</dbReference>
<dbReference type="AlphaFoldDB" id="A0A1L8RGI7"/>
<dbReference type="InterPro" id="IPR029063">
    <property type="entry name" value="SAM-dependent_MTases_sf"/>
</dbReference>
<dbReference type="InterPro" id="IPR004573">
    <property type="entry name" value="rRNA_ssu_MeTfrase_B"/>
</dbReference>
<dbReference type="PROSITE" id="PS51686">
    <property type="entry name" value="SAM_MT_RSMB_NOP"/>
    <property type="match status" value="1"/>
</dbReference>
<dbReference type="SUPFAM" id="SSF48013">
    <property type="entry name" value="NusB-like"/>
    <property type="match status" value="1"/>
</dbReference>
<keyword evidence="9 14" id="KW-0949">S-adenosyl-L-methionine</keyword>
<feature type="binding site" evidence="14">
    <location>
        <begin position="259"/>
        <end position="265"/>
    </location>
    <ligand>
        <name>S-adenosyl-L-methionine</name>
        <dbReference type="ChEBI" id="CHEBI:59789"/>
    </ligand>
</feature>
<dbReference type="GO" id="GO:0008649">
    <property type="term" value="F:rRNA methyltransferase activity"/>
    <property type="evidence" value="ECO:0007669"/>
    <property type="project" value="InterPro"/>
</dbReference>
<feature type="binding site" evidence="14">
    <location>
        <position position="313"/>
    </location>
    <ligand>
        <name>S-adenosyl-L-methionine</name>
        <dbReference type="ChEBI" id="CHEBI:59789"/>
    </ligand>
</feature>
<dbReference type="NCBIfam" id="NF011494">
    <property type="entry name" value="PRK14902.1"/>
    <property type="match status" value="1"/>
</dbReference>
<evidence type="ECO:0000313" key="17">
    <source>
        <dbReference type="Proteomes" id="UP000181884"/>
    </source>
</evidence>
<dbReference type="InterPro" id="IPR049560">
    <property type="entry name" value="MeTrfase_RsmB-F_NOP2_cat"/>
</dbReference>
<dbReference type="PRINTS" id="PR02008">
    <property type="entry name" value="RCMTFAMILY"/>
</dbReference>
<dbReference type="InterPro" id="IPR054728">
    <property type="entry name" value="RsmB-like_ferredoxin"/>
</dbReference>